<keyword evidence="2" id="KW-1185">Reference proteome</keyword>
<sequence length="115" mass="13368">MSFELNPDIIPTNFLTNSQLDQNILEKKNVPTNFKDNWGINERYIIDQFQEMFTRKTAHHPLMAMISTDTYIIWTNVLSKIHDDFDLGRDIFGQNVLTKFHADWAINMASGVFTG</sequence>
<protein>
    <submittedName>
        <fullName evidence="1">Uncharacterized protein</fullName>
    </submittedName>
</protein>
<evidence type="ECO:0000313" key="1">
    <source>
        <dbReference type="EMBL" id="KAH3716120.1"/>
    </source>
</evidence>
<reference evidence="1" key="2">
    <citation type="submission" date="2020-11" db="EMBL/GenBank/DDBJ databases">
        <authorList>
            <person name="McCartney M.A."/>
            <person name="Auch B."/>
            <person name="Kono T."/>
            <person name="Mallez S."/>
            <person name="Becker A."/>
            <person name="Gohl D.M."/>
            <person name="Silverstein K.A.T."/>
            <person name="Koren S."/>
            <person name="Bechman K.B."/>
            <person name="Herman A."/>
            <person name="Abrahante J.E."/>
            <person name="Garbe J."/>
        </authorList>
    </citation>
    <scope>NUCLEOTIDE SEQUENCE</scope>
    <source>
        <strain evidence="1">Duluth1</strain>
        <tissue evidence="1">Whole animal</tissue>
    </source>
</reference>
<dbReference type="EMBL" id="JAIWYP010000013">
    <property type="protein sequence ID" value="KAH3716120.1"/>
    <property type="molecule type" value="Genomic_DNA"/>
</dbReference>
<dbReference type="Proteomes" id="UP000828390">
    <property type="component" value="Unassembled WGS sequence"/>
</dbReference>
<dbReference type="AlphaFoldDB" id="A0A9D4HE72"/>
<organism evidence="1 2">
    <name type="scientific">Dreissena polymorpha</name>
    <name type="common">Zebra mussel</name>
    <name type="synonym">Mytilus polymorpha</name>
    <dbReference type="NCBI Taxonomy" id="45954"/>
    <lineage>
        <taxon>Eukaryota</taxon>
        <taxon>Metazoa</taxon>
        <taxon>Spiralia</taxon>
        <taxon>Lophotrochozoa</taxon>
        <taxon>Mollusca</taxon>
        <taxon>Bivalvia</taxon>
        <taxon>Autobranchia</taxon>
        <taxon>Heteroconchia</taxon>
        <taxon>Euheterodonta</taxon>
        <taxon>Imparidentia</taxon>
        <taxon>Neoheterodontei</taxon>
        <taxon>Myida</taxon>
        <taxon>Dreissenoidea</taxon>
        <taxon>Dreissenidae</taxon>
        <taxon>Dreissena</taxon>
    </lineage>
</organism>
<proteinExistence type="predicted"/>
<reference evidence="1" key="1">
    <citation type="journal article" date="2019" name="bioRxiv">
        <title>The Genome of the Zebra Mussel, Dreissena polymorpha: A Resource for Invasive Species Research.</title>
        <authorList>
            <person name="McCartney M.A."/>
            <person name="Auch B."/>
            <person name="Kono T."/>
            <person name="Mallez S."/>
            <person name="Zhang Y."/>
            <person name="Obille A."/>
            <person name="Becker A."/>
            <person name="Abrahante J.E."/>
            <person name="Garbe J."/>
            <person name="Badalamenti J.P."/>
            <person name="Herman A."/>
            <person name="Mangelson H."/>
            <person name="Liachko I."/>
            <person name="Sullivan S."/>
            <person name="Sone E.D."/>
            <person name="Koren S."/>
            <person name="Silverstein K.A.T."/>
            <person name="Beckman K.B."/>
            <person name="Gohl D.M."/>
        </authorList>
    </citation>
    <scope>NUCLEOTIDE SEQUENCE</scope>
    <source>
        <strain evidence="1">Duluth1</strain>
        <tissue evidence="1">Whole animal</tissue>
    </source>
</reference>
<evidence type="ECO:0000313" key="2">
    <source>
        <dbReference type="Proteomes" id="UP000828390"/>
    </source>
</evidence>
<comment type="caution">
    <text evidence="1">The sequence shown here is derived from an EMBL/GenBank/DDBJ whole genome shotgun (WGS) entry which is preliminary data.</text>
</comment>
<gene>
    <name evidence="1" type="ORF">DPMN_058838</name>
</gene>
<accession>A0A9D4HE72</accession>
<name>A0A9D4HE72_DREPO</name>